<keyword evidence="2" id="KW-0732">Signal</keyword>
<dbReference type="EMBL" id="QIBX01000009">
    <property type="protein sequence ID" value="RNL39914.1"/>
    <property type="molecule type" value="Genomic_DNA"/>
</dbReference>
<organism evidence="3 4">
    <name type="scientific">Slackia equolifaciens</name>
    <dbReference type="NCBI Taxonomy" id="498718"/>
    <lineage>
        <taxon>Bacteria</taxon>
        <taxon>Bacillati</taxon>
        <taxon>Actinomycetota</taxon>
        <taxon>Coriobacteriia</taxon>
        <taxon>Eggerthellales</taxon>
        <taxon>Eggerthellaceae</taxon>
        <taxon>Slackia</taxon>
    </lineage>
</organism>
<keyword evidence="1" id="KW-1133">Transmembrane helix</keyword>
<name>A0A3N0AZC2_9ACTN</name>
<dbReference type="InterPro" id="IPR013783">
    <property type="entry name" value="Ig-like_fold"/>
</dbReference>
<dbReference type="PANTHER" id="PTHR45661:SF3">
    <property type="entry name" value="IG-LIKE DOMAIN-CONTAINING PROTEIN"/>
    <property type="match status" value="1"/>
</dbReference>
<dbReference type="SUPFAM" id="SSF81296">
    <property type="entry name" value="E set domains"/>
    <property type="match status" value="1"/>
</dbReference>
<protein>
    <recommendedName>
        <fullName evidence="5">Leucine-rich repeat domain-containing protein</fullName>
    </recommendedName>
</protein>
<dbReference type="Proteomes" id="UP000269591">
    <property type="component" value="Unassembled WGS sequence"/>
</dbReference>
<gene>
    <name evidence="3" type="ORF">DMP06_06140</name>
</gene>
<keyword evidence="4" id="KW-1185">Reference proteome</keyword>
<dbReference type="InterPro" id="IPR032675">
    <property type="entry name" value="LRR_dom_sf"/>
</dbReference>
<evidence type="ECO:0000256" key="2">
    <source>
        <dbReference type="SAM" id="SignalP"/>
    </source>
</evidence>
<dbReference type="GO" id="GO:0005975">
    <property type="term" value="P:carbohydrate metabolic process"/>
    <property type="evidence" value="ECO:0007669"/>
    <property type="project" value="UniProtKB-ARBA"/>
</dbReference>
<comment type="caution">
    <text evidence="3">The sequence shown here is derived from an EMBL/GenBank/DDBJ whole genome shotgun (WGS) entry which is preliminary data.</text>
</comment>
<feature type="chain" id="PRO_5018103024" description="Leucine-rich repeat domain-containing protein" evidence="2">
    <location>
        <begin position="27"/>
        <end position="758"/>
    </location>
</feature>
<dbReference type="AlphaFoldDB" id="A0A3N0AZC2"/>
<sequence>MKKSILSLLCILAFALPFVAATPCFADTGETTIGQITYQHDTETDEAMVTHADSGISGDVEIPGTIEVGDQKYKVTSIGDHAFSWCTDLTEITIPESVTSIGDHAFRGCSSLTQITIPEGVTSIGDHAFSECSSLTQITIPEGVTSIGDGAFSYCYGLTQIAIPEGVTSIGDVAFRGCSSLTEVAIPESVTSIGGGAFNACSSLTQITIPEGVTSIGDYAFSGCSKLTEIAIPEGVTSIGDGAFNSCLGLTQITIPEGVTSIGDDAFYDCLSLTQIAIPESVTSIGNGAFDGCSSLTEVAIPEGVTSIGYGTFAFCSSLKEITIPEGVTSIGDYAFSWCTGLTEVAIPESVTSIGQGTFADCSSLKEITIPESVTSIGDRAFAYCSSLKEITIPESVTSIGQGTFADCSSLKEITIPESVTSIGQGTFADCSSLKEITIPESVTSIGDYAFYGCDNLTNVYVRDGLSLGTGSFLNVSQGVHVWCYKVLKNAEASEDGKVHVAIVSVEDKDGADITASLAISDGAMGDGYVIDEVKPSNLTLKHTLTKTEATPATCTEPGNVEYWTCDACGKYFSDENGSNEITAEDTMLKAIGHSYENGKCTVCSEVDPAFKAMIIEGANGKWQKGSEDALSFTSNAAFADFLKVQIGGKDVDSSNYTVKEGSTIVTLKPSYLETLSVGKHTLAIVSDTGTAETEFTVVAAEKQVVDDESANDKAASDGDKESLAKTGDGSMLPITVLSILAVVSIATGVFALRRSRI</sequence>
<dbReference type="RefSeq" id="WP_123208871.1">
    <property type="nucleotide sequence ID" value="NZ_QIBX01000009.1"/>
</dbReference>
<dbReference type="InterPro" id="IPR014756">
    <property type="entry name" value="Ig_E-set"/>
</dbReference>
<dbReference type="SUPFAM" id="SSF52058">
    <property type="entry name" value="L domain-like"/>
    <property type="match status" value="2"/>
</dbReference>
<evidence type="ECO:0008006" key="5">
    <source>
        <dbReference type="Google" id="ProtNLM"/>
    </source>
</evidence>
<reference evidence="4" key="1">
    <citation type="submission" date="2018-05" db="EMBL/GenBank/DDBJ databases">
        <title>Genome Sequencing of selected type strains of the family Eggerthellaceae.</title>
        <authorList>
            <person name="Danylec N."/>
            <person name="Stoll D.A."/>
            <person name="Doetsch A."/>
            <person name="Huch M."/>
        </authorList>
    </citation>
    <scope>NUCLEOTIDE SEQUENCE [LARGE SCALE GENOMIC DNA]</scope>
    <source>
        <strain evidence="4">DSM 24851</strain>
    </source>
</reference>
<accession>A0A3N0AZC2</accession>
<keyword evidence="1" id="KW-0472">Membrane</keyword>
<evidence type="ECO:0000313" key="3">
    <source>
        <dbReference type="EMBL" id="RNL39914.1"/>
    </source>
</evidence>
<feature type="transmembrane region" description="Helical" evidence="1">
    <location>
        <begin position="732"/>
        <end position="753"/>
    </location>
</feature>
<evidence type="ECO:0000256" key="1">
    <source>
        <dbReference type="SAM" id="Phobius"/>
    </source>
</evidence>
<dbReference type="InterPro" id="IPR053139">
    <property type="entry name" value="Surface_bspA-like"/>
</dbReference>
<evidence type="ECO:0000313" key="4">
    <source>
        <dbReference type="Proteomes" id="UP000269591"/>
    </source>
</evidence>
<keyword evidence="1" id="KW-0812">Transmembrane</keyword>
<dbReference type="InterPro" id="IPR026906">
    <property type="entry name" value="LRR_5"/>
</dbReference>
<dbReference type="PANTHER" id="PTHR45661">
    <property type="entry name" value="SURFACE ANTIGEN"/>
    <property type="match status" value="1"/>
</dbReference>
<proteinExistence type="predicted"/>
<dbReference type="Pfam" id="PF13306">
    <property type="entry name" value="LRR_5"/>
    <property type="match status" value="2"/>
</dbReference>
<dbReference type="OrthoDB" id="3169902at2"/>
<dbReference type="Gene3D" id="3.80.10.10">
    <property type="entry name" value="Ribonuclease Inhibitor"/>
    <property type="match status" value="5"/>
</dbReference>
<dbReference type="Gene3D" id="2.60.40.10">
    <property type="entry name" value="Immunoglobulins"/>
    <property type="match status" value="1"/>
</dbReference>
<feature type="signal peptide" evidence="2">
    <location>
        <begin position="1"/>
        <end position="26"/>
    </location>
</feature>